<dbReference type="AlphaFoldDB" id="A0A140E9L1"/>
<dbReference type="Gene3D" id="3.30.530.20">
    <property type="match status" value="1"/>
</dbReference>
<dbReference type="InterPro" id="IPR013538">
    <property type="entry name" value="ASHA1/2-like_C"/>
</dbReference>
<comment type="similarity">
    <text evidence="1">Belongs to the AHA1 family.</text>
</comment>
<evidence type="ECO:0000313" key="3">
    <source>
        <dbReference type="EMBL" id="AMK92580.1"/>
    </source>
</evidence>
<dbReference type="SUPFAM" id="SSF55961">
    <property type="entry name" value="Bet v1-like"/>
    <property type="match status" value="1"/>
</dbReference>
<dbReference type="Proteomes" id="UP000186455">
    <property type="component" value="Unassembled WGS sequence"/>
</dbReference>
<proteinExistence type="inferred from homology"/>
<evidence type="ECO:0000259" key="2">
    <source>
        <dbReference type="Pfam" id="PF08327"/>
    </source>
</evidence>
<reference evidence="3" key="2">
    <citation type="journal article" date="2016" name="MBio">
        <title>Strain Prioritization and Genome Mining for Enediyne Natural Products.</title>
        <authorList>
            <person name="Yan X."/>
            <person name="Ge H."/>
            <person name="Huang T."/>
            <person name="Hindra"/>
            <person name="Yang D."/>
            <person name="Teng Q."/>
            <person name="Crnovcic I."/>
            <person name="Li X."/>
            <person name="Rudolf J.D."/>
            <person name="Lohman J.R."/>
            <person name="Gansemans Y."/>
            <person name="Zhu X."/>
            <person name="Huang Y."/>
            <person name="Zhao L.X."/>
            <person name="Jiang Y."/>
            <person name="Van Nieuwerburgh F."/>
            <person name="Rader C."/>
            <person name="Duan Y."/>
            <person name="Shen B."/>
        </authorList>
    </citation>
    <scope>NUCLEOTIDE SEQUENCE</scope>
    <source>
        <strain evidence="3">DCA2648</strain>
    </source>
</reference>
<organism evidence="3">
    <name type="scientific">Streptomyces uncialis</name>
    <dbReference type="NCBI Taxonomy" id="1048205"/>
    <lineage>
        <taxon>Bacteria</taxon>
        <taxon>Bacillati</taxon>
        <taxon>Actinomycetota</taxon>
        <taxon>Actinomycetes</taxon>
        <taxon>Kitasatosporales</taxon>
        <taxon>Streptomycetaceae</taxon>
        <taxon>Streptomyces</taxon>
    </lineage>
</organism>
<evidence type="ECO:0000256" key="1">
    <source>
        <dbReference type="ARBA" id="ARBA00006817"/>
    </source>
</evidence>
<gene>
    <name evidence="3" type="primary">ucmB</name>
    <name evidence="4" type="ORF">AB852_17940</name>
</gene>
<accession>A0A140E9L1</accession>
<name>A0A140E9L1_9ACTN</name>
<dbReference type="RefSeq" id="WP_073789617.1">
    <property type="nucleotide sequence ID" value="NZ_LFBV01000004.1"/>
</dbReference>
<reference evidence="4 5" key="1">
    <citation type="submission" date="2015-06" db="EMBL/GenBank/DDBJ databases">
        <title>Cloning and characterization of the uncialamcin biosynthetic gene cluster.</title>
        <authorList>
            <person name="Yan X."/>
            <person name="Huang T."/>
            <person name="Ge H."/>
            <person name="Shen B."/>
        </authorList>
    </citation>
    <scope>NUCLEOTIDE SEQUENCE [LARGE SCALE GENOMIC DNA]</scope>
    <source>
        <strain evidence="4 5">DCA2648</strain>
    </source>
</reference>
<dbReference type="InterPro" id="IPR023393">
    <property type="entry name" value="START-like_dom_sf"/>
</dbReference>
<sequence>MSDSHGPPPRESPVGEVLAGKVRVTLRLAHEPGTVWPMLTEPPCLARWFGDLAGPLRIGADNRLEFGDGDFFTLRPTSIVPGRSLAFDWRFLGVGNRQSVLWTLGPAAGPGGTGSVLTVEDHDGTRGQAEASQLREGWTDFLTRLGACLDSGRDTRYQWRDDIDGSVDLSAGPYRPLRHPAVFDWLPIAFDGFRPAWFFTVDDEGPRRFAVNDWRLRSDEQLAFTVEIPGARIRPACHVALVPVGRDTVRLSFVHRGWARLGLTPRRSQELRGRFAAVWVASLEAVAARAGSPGPG</sequence>
<evidence type="ECO:0000313" key="4">
    <source>
        <dbReference type="EMBL" id="OKH93395.1"/>
    </source>
</evidence>
<dbReference type="Pfam" id="PF08327">
    <property type="entry name" value="AHSA1"/>
    <property type="match status" value="1"/>
</dbReference>
<evidence type="ECO:0000313" key="5">
    <source>
        <dbReference type="Proteomes" id="UP000186455"/>
    </source>
</evidence>
<dbReference type="EMBL" id="KT762610">
    <property type="protein sequence ID" value="AMK92580.1"/>
    <property type="molecule type" value="Genomic_DNA"/>
</dbReference>
<keyword evidence="5" id="KW-1185">Reference proteome</keyword>
<dbReference type="EMBL" id="LFBV01000004">
    <property type="protein sequence ID" value="OKH93395.1"/>
    <property type="molecule type" value="Genomic_DNA"/>
</dbReference>
<protein>
    <submittedName>
        <fullName evidence="3">Enediyne self-sacrifice resistance protein</fullName>
    </submittedName>
</protein>
<feature type="domain" description="Activator of Hsp90 ATPase homologue 1/2-like C-terminal" evidence="2">
    <location>
        <begin position="31"/>
        <end position="149"/>
    </location>
</feature>